<proteinExistence type="predicted"/>
<dbReference type="Proteomes" id="UP001497535">
    <property type="component" value="Unassembled WGS sequence"/>
</dbReference>
<dbReference type="EMBL" id="CAVMJV010000032">
    <property type="protein sequence ID" value="CAK5077411.1"/>
    <property type="molecule type" value="Genomic_DNA"/>
</dbReference>
<protein>
    <submittedName>
        <fullName evidence="1">Uncharacterized protein</fullName>
    </submittedName>
</protein>
<accession>A0ACB0ZEM4</accession>
<sequence>MVSFRYGLLVNIQTIELNTGVKWNQRKIINRIMFAASLLVYVEENTRSINIVACLTNGTTA</sequence>
<organism evidence="1 2">
    <name type="scientific">Meloidogyne enterolobii</name>
    <name type="common">Root-knot nematode worm</name>
    <name type="synonym">Meloidogyne mayaguensis</name>
    <dbReference type="NCBI Taxonomy" id="390850"/>
    <lineage>
        <taxon>Eukaryota</taxon>
        <taxon>Metazoa</taxon>
        <taxon>Ecdysozoa</taxon>
        <taxon>Nematoda</taxon>
        <taxon>Chromadorea</taxon>
        <taxon>Rhabditida</taxon>
        <taxon>Tylenchina</taxon>
        <taxon>Tylenchomorpha</taxon>
        <taxon>Tylenchoidea</taxon>
        <taxon>Meloidogynidae</taxon>
        <taxon>Meloidogyninae</taxon>
        <taxon>Meloidogyne</taxon>
    </lineage>
</organism>
<comment type="caution">
    <text evidence="1">The sequence shown here is derived from an EMBL/GenBank/DDBJ whole genome shotgun (WGS) entry which is preliminary data.</text>
</comment>
<name>A0ACB0ZEM4_MELEN</name>
<evidence type="ECO:0000313" key="2">
    <source>
        <dbReference type="Proteomes" id="UP001497535"/>
    </source>
</evidence>
<gene>
    <name evidence="1" type="ORF">MENTE1834_LOCUS24329</name>
</gene>
<keyword evidence="2" id="KW-1185">Reference proteome</keyword>
<evidence type="ECO:0000313" key="1">
    <source>
        <dbReference type="EMBL" id="CAK5077411.1"/>
    </source>
</evidence>
<reference evidence="1" key="1">
    <citation type="submission" date="2023-11" db="EMBL/GenBank/DDBJ databases">
        <authorList>
            <person name="Poullet M."/>
        </authorList>
    </citation>
    <scope>NUCLEOTIDE SEQUENCE</scope>
    <source>
        <strain evidence="1">E1834</strain>
    </source>
</reference>